<feature type="region of interest" description="Disordered" evidence="3">
    <location>
        <begin position="274"/>
        <end position="296"/>
    </location>
</feature>
<dbReference type="InterPro" id="IPR001837">
    <property type="entry name" value="Adenylate_cyclase-assoc_CAP"/>
</dbReference>
<dbReference type="InterPro" id="IPR016098">
    <property type="entry name" value="CAP/MinC_C"/>
</dbReference>
<evidence type="ECO:0000256" key="3">
    <source>
        <dbReference type="SAM" id="MobiDB-lite"/>
    </source>
</evidence>
<reference evidence="5" key="1">
    <citation type="submission" date="2013-04" db="EMBL/GenBank/DDBJ databases">
        <title>The Genome Sequence of Fonticula alba ATCC 38817.</title>
        <authorList>
            <consortium name="The Broad Institute Genomics Platform"/>
            <person name="Russ C."/>
            <person name="Cuomo C."/>
            <person name="Burger G."/>
            <person name="Gray M.W."/>
            <person name="Holland P.W.H."/>
            <person name="King N."/>
            <person name="Lang F.B.F."/>
            <person name="Roger A.J."/>
            <person name="Ruiz-Trillo I."/>
            <person name="Brown M."/>
            <person name="Walker B."/>
            <person name="Young S."/>
            <person name="Zeng Q."/>
            <person name="Gargeya S."/>
            <person name="Fitzgerald M."/>
            <person name="Haas B."/>
            <person name="Abouelleil A."/>
            <person name="Allen A.W."/>
            <person name="Alvarado L."/>
            <person name="Arachchi H.M."/>
            <person name="Berlin A.M."/>
            <person name="Chapman S.B."/>
            <person name="Gainer-Dewar J."/>
            <person name="Goldberg J."/>
            <person name="Griggs A."/>
            <person name="Gujja S."/>
            <person name="Hansen M."/>
            <person name="Howarth C."/>
            <person name="Imamovic A."/>
            <person name="Ireland A."/>
            <person name="Larimer J."/>
            <person name="McCowan C."/>
            <person name="Murphy C."/>
            <person name="Pearson M."/>
            <person name="Poon T.W."/>
            <person name="Priest M."/>
            <person name="Roberts A."/>
            <person name="Saif S."/>
            <person name="Shea T."/>
            <person name="Sisk P."/>
            <person name="Sykes S."/>
            <person name="Wortman J."/>
            <person name="Nusbaum C."/>
            <person name="Birren B."/>
        </authorList>
    </citation>
    <scope>NUCLEOTIDE SEQUENCE [LARGE SCALE GENOMIC DNA]</scope>
    <source>
        <strain evidence="5">ATCC 38817</strain>
    </source>
</reference>
<sequence length="468" mass="49346">MSLESLIARLEVATTRLEALASGSGPAAGAAAGGDFDASSSEMITAYDDIINGALKTYLSLSSTIGGLVKDQSDEVAKVFNAQRAFLTVAASSKKPSDAVLGELLAPTSGAIAAAQGIRDQNRGARDVFNHLTAIYEGLPALGWVLVAPAPVPQIKQFSEAAQFYSNRVLKDFRGKDDTQASWAQSVPALFNELADFVKKFHTTGLVWNPAGKEATAASVPAAAAAAAPAAAEKPAVSPKPEAIKSVPAASVAPTAAAGASLFGELNQGGSVTSGLRKVDQSQMTHKNPELRSSSVVAAAPSRAAPKEAVGQTELLGNKWDVQNHIGQTITIESQETRQTVYIYNCSNTTIFIKGKVNAVTVDKCKKVAVVVDTVISGVEIVNSQSGQFQILEKCPTINIDKTDGLQLYLSKDAIDIDILTAKSSELNVYTPGKTEDDDHLETPLPEQFKSTFCKETRTWITETIKHG</sequence>
<dbReference type="PANTHER" id="PTHR10652:SF0">
    <property type="entry name" value="ADENYLYL CYCLASE-ASSOCIATED PROTEIN"/>
    <property type="match status" value="1"/>
</dbReference>
<dbReference type="Gene3D" id="2.160.20.70">
    <property type="match status" value="1"/>
</dbReference>
<dbReference type="Pfam" id="PF01213">
    <property type="entry name" value="CAP_N-CM"/>
    <property type="match status" value="1"/>
</dbReference>
<dbReference type="PANTHER" id="PTHR10652">
    <property type="entry name" value="ADENYLYL CYCLASE-ASSOCIATED PROTEIN"/>
    <property type="match status" value="1"/>
</dbReference>
<protein>
    <recommendedName>
        <fullName evidence="2">Adenylyl cyclase-associated protein</fullName>
    </recommendedName>
</protein>
<gene>
    <name evidence="5" type="ORF">H696_02560</name>
</gene>
<dbReference type="GO" id="GO:0003779">
    <property type="term" value="F:actin binding"/>
    <property type="evidence" value="ECO:0007669"/>
    <property type="project" value="InterPro"/>
</dbReference>
<dbReference type="InterPro" id="IPR006599">
    <property type="entry name" value="CARP_motif"/>
</dbReference>
<dbReference type="GO" id="GO:0019933">
    <property type="term" value="P:cAMP-mediated signaling"/>
    <property type="evidence" value="ECO:0007669"/>
    <property type="project" value="TreeGrafter"/>
</dbReference>
<organism evidence="5">
    <name type="scientific">Fonticula alba</name>
    <name type="common">Slime mold</name>
    <dbReference type="NCBI Taxonomy" id="691883"/>
    <lineage>
        <taxon>Eukaryota</taxon>
        <taxon>Rotosphaerida</taxon>
        <taxon>Fonticulaceae</taxon>
        <taxon>Fonticula</taxon>
    </lineage>
</organism>
<dbReference type="EMBL" id="KB932204">
    <property type="protein sequence ID" value="KCV70230.1"/>
    <property type="molecule type" value="Genomic_DNA"/>
</dbReference>
<dbReference type="GO" id="GO:0007015">
    <property type="term" value="P:actin filament organization"/>
    <property type="evidence" value="ECO:0007669"/>
    <property type="project" value="TreeGrafter"/>
</dbReference>
<dbReference type="SUPFAM" id="SSF101278">
    <property type="entry name" value="N-terminal domain of adenylylcyclase associated protein, CAP"/>
    <property type="match status" value="1"/>
</dbReference>
<dbReference type="OMA" id="KSQQTHK"/>
<evidence type="ECO:0000256" key="1">
    <source>
        <dbReference type="ARBA" id="ARBA00007659"/>
    </source>
</evidence>
<dbReference type="InterPro" id="IPR013992">
    <property type="entry name" value="Adenylate_cyclase-assoc_CAP_N"/>
</dbReference>
<dbReference type="FunFam" id="1.25.40.330:FF:000001">
    <property type="entry name" value="Adenylyl cyclase-associated protein"/>
    <property type="match status" value="1"/>
</dbReference>
<dbReference type="GO" id="GO:0005737">
    <property type="term" value="C:cytoplasm"/>
    <property type="evidence" value="ECO:0007669"/>
    <property type="project" value="TreeGrafter"/>
</dbReference>
<dbReference type="AlphaFoldDB" id="A0A058Z7H4"/>
<dbReference type="RefSeq" id="XP_009494746.1">
    <property type="nucleotide sequence ID" value="XM_009496471.1"/>
</dbReference>
<feature type="domain" description="C-CAP/cofactor C-like" evidence="4">
    <location>
        <begin position="306"/>
        <end position="445"/>
    </location>
</feature>
<dbReference type="PROSITE" id="PS51329">
    <property type="entry name" value="C_CAP_COFACTOR_C"/>
    <property type="match status" value="1"/>
</dbReference>
<dbReference type="InterPro" id="IPR013912">
    <property type="entry name" value="Adenylate_cyclase-assoc_CAP_C"/>
</dbReference>
<dbReference type="InterPro" id="IPR053950">
    <property type="entry name" value="CAP_N"/>
</dbReference>
<name>A0A058Z7H4_FONAL</name>
<dbReference type="InterPro" id="IPR036223">
    <property type="entry name" value="CAP_C_sf"/>
</dbReference>
<dbReference type="SUPFAM" id="SSF69340">
    <property type="entry name" value="C-terminal domain of adenylylcyclase associated protein"/>
    <property type="match status" value="1"/>
</dbReference>
<dbReference type="Pfam" id="PF08603">
    <property type="entry name" value="CAP_C"/>
    <property type="match status" value="1"/>
</dbReference>
<dbReference type="eggNOG" id="KOG2675">
    <property type="taxonomic scope" value="Eukaryota"/>
</dbReference>
<evidence type="ECO:0000256" key="2">
    <source>
        <dbReference type="RuleBase" id="RU000647"/>
    </source>
</evidence>
<dbReference type="Proteomes" id="UP000030693">
    <property type="component" value="Unassembled WGS sequence"/>
</dbReference>
<dbReference type="InterPro" id="IPR017901">
    <property type="entry name" value="C-CAP_CF_C-like"/>
</dbReference>
<dbReference type="OrthoDB" id="77251at2759"/>
<dbReference type="InterPro" id="IPR036222">
    <property type="entry name" value="CAP_N_sf"/>
</dbReference>
<dbReference type="STRING" id="691883.A0A058Z7H4"/>
<dbReference type="SMART" id="SM00673">
    <property type="entry name" value="CARP"/>
    <property type="match status" value="2"/>
</dbReference>
<evidence type="ECO:0000259" key="4">
    <source>
        <dbReference type="PROSITE" id="PS51329"/>
    </source>
</evidence>
<dbReference type="PROSITE" id="PS01088">
    <property type="entry name" value="CAP_1"/>
    <property type="match status" value="1"/>
</dbReference>
<keyword evidence="6" id="KW-1185">Reference proteome</keyword>
<evidence type="ECO:0000313" key="5">
    <source>
        <dbReference type="EMBL" id="KCV70230.1"/>
    </source>
</evidence>
<dbReference type="GO" id="GO:0008179">
    <property type="term" value="F:adenylate cyclase binding"/>
    <property type="evidence" value="ECO:0007669"/>
    <property type="project" value="TreeGrafter"/>
</dbReference>
<accession>A0A058Z7H4</accession>
<dbReference type="Pfam" id="PF21938">
    <property type="entry name" value="CAP_N"/>
    <property type="match status" value="1"/>
</dbReference>
<evidence type="ECO:0000313" key="6">
    <source>
        <dbReference type="Proteomes" id="UP000030693"/>
    </source>
</evidence>
<dbReference type="GeneID" id="20527285"/>
<dbReference type="InterPro" id="IPR018106">
    <property type="entry name" value="CAP_CS_N"/>
</dbReference>
<comment type="similarity">
    <text evidence="1 2">Belongs to the CAP family.</text>
</comment>
<dbReference type="Gene3D" id="1.25.40.330">
    <property type="entry name" value="Adenylate cyclase-associated CAP, N-terminal domain"/>
    <property type="match status" value="1"/>
</dbReference>
<proteinExistence type="inferred from homology"/>